<dbReference type="PROSITE" id="PS00600">
    <property type="entry name" value="AA_TRANSFER_CLASS_3"/>
    <property type="match status" value="1"/>
</dbReference>
<evidence type="ECO:0000313" key="6">
    <source>
        <dbReference type="Proteomes" id="UP000178969"/>
    </source>
</evidence>
<evidence type="ECO:0000313" key="5">
    <source>
        <dbReference type="EMBL" id="OGD38355.1"/>
    </source>
</evidence>
<dbReference type="Gene3D" id="3.90.1150.10">
    <property type="entry name" value="Aspartate Aminotransferase, domain 1"/>
    <property type="match status" value="1"/>
</dbReference>
<evidence type="ECO:0000256" key="3">
    <source>
        <dbReference type="ARBA" id="ARBA00022898"/>
    </source>
</evidence>
<gene>
    <name evidence="5" type="ORF">A3A25_01120</name>
</gene>
<organism evidence="5 6">
    <name type="scientific">Candidatus Azambacteria bacterium RIFCSPLOWO2_01_FULL_46_26</name>
    <dbReference type="NCBI Taxonomy" id="1797299"/>
    <lineage>
        <taxon>Bacteria</taxon>
        <taxon>Candidatus Azamiibacteriota</taxon>
    </lineage>
</organism>
<comment type="cofactor">
    <cofactor evidence="1">
        <name>pyridoxal 5'-phosphate</name>
        <dbReference type="ChEBI" id="CHEBI:597326"/>
    </cofactor>
</comment>
<dbReference type="CDD" id="cd00610">
    <property type="entry name" value="OAT_like"/>
    <property type="match status" value="1"/>
</dbReference>
<evidence type="ECO:0008006" key="7">
    <source>
        <dbReference type="Google" id="ProtNLM"/>
    </source>
</evidence>
<sequence>MKEHEKRLIELAGPKAKLILRDAFEYSARTTICSPFVPVKGRGVKVQSIDGEWYLDFTSGVGVSNLGYRPERIYDAVLNQMTTGLTQFLYHDWASHRPAELCRRLAEITPGDFPKKVFLCSSGAEANEAALKLCFAKRPERKRVIAFEGAFHGRTLGVIPLMASKEIHVRNYPLAYKAHHFPFPAQGSDWKNNCVGAMKRQFKKLLPPEEVNVMIMELVQGEGGIIPADPKAVKALIEICREHNILVAIDEIQTGMYRTGKMFASEHYGIEPDIMTLAKALGSGVAPIGAMVFRADLNWDENGRHSTTNGGNLLAAAAARETIEIMLEDGFGDDVKRVSKEISAYLYQLKIAFGWTIVSVRGLGAMWGIEFTDGATRNKVAEECYKRKLIVIGAGESVLRIMPPLTITADEIAEGMNIITDAIKTVAPPTVPDGVIV</sequence>
<dbReference type="Gene3D" id="3.40.640.10">
    <property type="entry name" value="Type I PLP-dependent aspartate aminotransferase-like (Major domain)"/>
    <property type="match status" value="1"/>
</dbReference>
<protein>
    <recommendedName>
        <fullName evidence="7">4-aminobutyrate aminotransferase</fullName>
    </recommendedName>
</protein>
<dbReference type="PANTHER" id="PTHR11986">
    <property type="entry name" value="AMINOTRANSFERASE CLASS III"/>
    <property type="match status" value="1"/>
</dbReference>
<accession>A0A1F5C6A2</accession>
<evidence type="ECO:0000256" key="1">
    <source>
        <dbReference type="ARBA" id="ARBA00001933"/>
    </source>
</evidence>
<dbReference type="InterPro" id="IPR015421">
    <property type="entry name" value="PyrdxlP-dep_Trfase_major"/>
</dbReference>
<dbReference type="AlphaFoldDB" id="A0A1F5C6A2"/>
<dbReference type="SUPFAM" id="SSF53383">
    <property type="entry name" value="PLP-dependent transferases"/>
    <property type="match status" value="1"/>
</dbReference>
<dbReference type="InterPro" id="IPR015424">
    <property type="entry name" value="PyrdxlP-dep_Trfase"/>
</dbReference>
<dbReference type="InterPro" id="IPR050103">
    <property type="entry name" value="Class-III_PLP-dep_AT"/>
</dbReference>
<name>A0A1F5C6A2_9BACT</name>
<reference evidence="5 6" key="1">
    <citation type="journal article" date="2016" name="Nat. Commun.">
        <title>Thousands of microbial genomes shed light on interconnected biogeochemical processes in an aquifer system.</title>
        <authorList>
            <person name="Anantharaman K."/>
            <person name="Brown C.T."/>
            <person name="Hug L.A."/>
            <person name="Sharon I."/>
            <person name="Castelle C.J."/>
            <person name="Probst A.J."/>
            <person name="Thomas B.C."/>
            <person name="Singh A."/>
            <person name="Wilkins M.J."/>
            <person name="Karaoz U."/>
            <person name="Brodie E.L."/>
            <person name="Williams K.H."/>
            <person name="Hubbard S.S."/>
            <person name="Banfield J.F."/>
        </authorList>
    </citation>
    <scope>NUCLEOTIDE SEQUENCE [LARGE SCALE GENOMIC DNA]</scope>
</reference>
<proteinExistence type="inferred from homology"/>
<dbReference type="InterPro" id="IPR015422">
    <property type="entry name" value="PyrdxlP-dep_Trfase_small"/>
</dbReference>
<dbReference type="Proteomes" id="UP000178969">
    <property type="component" value="Unassembled WGS sequence"/>
</dbReference>
<dbReference type="PANTHER" id="PTHR11986:SF58">
    <property type="entry name" value="LEUCINE_METHIONINE RACEMASE"/>
    <property type="match status" value="1"/>
</dbReference>
<evidence type="ECO:0000256" key="4">
    <source>
        <dbReference type="RuleBase" id="RU003560"/>
    </source>
</evidence>
<comment type="caution">
    <text evidence="5">The sequence shown here is derived from an EMBL/GenBank/DDBJ whole genome shotgun (WGS) entry which is preliminary data.</text>
</comment>
<dbReference type="EMBL" id="MEYT01000042">
    <property type="protein sequence ID" value="OGD38355.1"/>
    <property type="molecule type" value="Genomic_DNA"/>
</dbReference>
<dbReference type="STRING" id="1797299.A3A25_01120"/>
<dbReference type="GO" id="GO:0042802">
    <property type="term" value="F:identical protein binding"/>
    <property type="evidence" value="ECO:0007669"/>
    <property type="project" value="TreeGrafter"/>
</dbReference>
<keyword evidence="3 4" id="KW-0663">Pyridoxal phosphate</keyword>
<dbReference type="Pfam" id="PF00202">
    <property type="entry name" value="Aminotran_3"/>
    <property type="match status" value="1"/>
</dbReference>
<comment type="similarity">
    <text evidence="2 4">Belongs to the class-III pyridoxal-phosphate-dependent aminotransferase family.</text>
</comment>
<dbReference type="InterPro" id="IPR049704">
    <property type="entry name" value="Aminotrans_3_PPA_site"/>
</dbReference>
<evidence type="ECO:0000256" key="2">
    <source>
        <dbReference type="ARBA" id="ARBA00008954"/>
    </source>
</evidence>
<dbReference type="FunFam" id="3.40.640.10:FF:000004">
    <property type="entry name" value="Acetylornithine aminotransferase"/>
    <property type="match status" value="1"/>
</dbReference>
<dbReference type="GO" id="GO:0008483">
    <property type="term" value="F:transaminase activity"/>
    <property type="evidence" value="ECO:0007669"/>
    <property type="project" value="InterPro"/>
</dbReference>
<dbReference type="PIRSF" id="PIRSF000521">
    <property type="entry name" value="Transaminase_4ab_Lys_Orn"/>
    <property type="match status" value="1"/>
</dbReference>
<dbReference type="GO" id="GO:0030170">
    <property type="term" value="F:pyridoxal phosphate binding"/>
    <property type="evidence" value="ECO:0007669"/>
    <property type="project" value="InterPro"/>
</dbReference>
<dbReference type="InterPro" id="IPR005814">
    <property type="entry name" value="Aminotrans_3"/>
</dbReference>